<dbReference type="EMBL" id="BLXT01005762">
    <property type="protein sequence ID" value="GFO25513.1"/>
    <property type="molecule type" value="Genomic_DNA"/>
</dbReference>
<accession>A0AAV4C3F2</accession>
<reference evidence="1 2" key="1">
    <citation type="journal article" date="2021" name="Elife">
        <title>Chloroplast acquisition without the gene transfer in kleptoplastic sea slugs, Plakobranchus ocellatus.</title>
        <authorList>
            <person name="Maeda T."/>
            <person name="Takahashi S."/>
            <person name="Yoshida T."/>
            <person name="Shimamura S."/>
            <person name="Takaki Y."/>
            <person name="Nagai Y."/>
            <person name="Toyoda A."/>
            <person name="Suzuki Y."/>
            <person name="Arimoto A."/>
            <person name="Ishii H."/>
            <person name="Satoh N."/>
            <person name="Nishiyama T."/>
            <person name="Hasebe M."/>
            <person name="Maruyama T."/>
            <person name="Minagawa J."/>
            <person name="Obokata J."/>
            <person name="Shigenobu S."/>
        </authorList>
    </citation>
    <scope>NUCLEOTIDE SEQUENCE [LARGE SCALE GENOMIC DNA]</scope>
</reference>
<sequence>MIDGGSFIFFGKGEEGVFHCTEETFCIGSTNPVTTFKKEMCVVRLNSKKTFPGLNPLLLLLACQQARYPSCRHLIRGKAFPTLILISLEIWLTVIHPVVTRAEWSCKSASRRDFAWVRHSYFSTQAVQSRTVLACTVADLSTGDYVLNLLPPEGTYAILIPEAVCLARLMVKSENLCFTTGNGGNEIESDEFDA</sequence>
<protein>
    <submittedName>
        <fullName evidence="1">Uncharacterized protein</fullName>
    </submittedName>
</protein>
<keyword evidence="2" id="KW-1185">Reference proteome</keyword>
<gene>
    <name evidence="1" type="ORF">PoB_005201800</name>
</gene>
<name>A0AAV4C3F2_9GAST</name>
<evidence type="ECO:0000313" key="2">
    <source>
        <dbReference type="Proteomes" id="UP000735302"/>
    </source>
</evidence>
<organism evidence="1 2">
    <name type="scientific">Plakobranchus ocellatus</name>
    <dbReference type="NCBI Taxonomy" id="259542"/>
    <lineage>
        <taxon>Eukaryota</taxon>
        <taxon>Metazoa</taxon>
        <taxon>Spiralia</taxon>
        <taxon>Lophotrochozoa</taxon>
        <taxon>Mollusca</taxon>
        <taxon>Gastropoda</taxon>
        <taxon>Heterobranchia</taxon>
        <taxon>Euthyneura</taxon>
        <taxon>Panpulmonata</taxon>
        <taxon>Sacoglossa</taxon>
        <taxon>Placobranchoidea</taxon>
        <taxon>Plakobranchidae</taxon>
        <taxon>Plakobranchus</taxon>
    </lineage>
</organism>
<evidence type="ECO:0000313" key="1">
    <source>
        <dbReference type="EMBL" id="GFO25513.1"/>
    </source>
</evidence>
<comment type="caution">
    <text evidence="1">The sequence shown here is derived from an EMBL/GenBank/DDBJ whole genome shotgun (WGS) entry which is preliminary data.</text>
</comment>
<proteinExistence type="predicted"/>
<dbReference type="Proteomes" id="UP000735302">
    <property type="component" value="Unassembled WGS sequence"/>
</dbReference>
<dbReference type="AlphaFoldDB" id="A0AAV4C3F2"/>